<dbReference type="InterPro" id="IPR006001">
    <property type="entry name" value="Therm_gnt_kin"/>
</dbReference>
<dbReference type="PANTHER" id="PTHR43442">
    <property type="entry name" value="GLUCONOKINASE-RELATED"/>
    <property type="match status" value="1"/>
</dbReference>
<accession>A0ABY1ZI05</accession>
<evidence type="ECO:0000256" key="6">
    <source>
        <dbReference type="ARBA" id="ARBA00022777"/>
    </source>
</evidence>
<keyword evidence="5 9" id="KW-0547">Nucleotide-binding</keyword>
<evidence type="ECO:0000256" key="4">
    <source>
        <dbReference type="ARBA" id="ARBA00022679"/>
    </source>
</evidence>
<evidence type="ECO:0000313" key="11">
    <source>
        <dbReference type="Proteomes" id="UP000313645"/>
    </source>
</evidence>
<organism evidence="10 11">
    <name type="scientific">Marinobacter halodurans</name>
    <dbReference type="NCBI Taxonomy" id="2528979"/>
    <lineage>
        <taxon>Bacteria</taxon>
        <taxon>Pseudomonadati</taxon>
        <taxon>Pseudomonadota</taxon>
        <taxon>Gammaproteobacteria</taxon>
        <taxon>Pseudomonadales</taxon>
        <taxon>Marinobacteraceae</taxon>
        <taxon>Marinobacter</taxon>
    </lineage>
</organism>
<dbReference type="Pfam" id="PF01202">
    <property type="entry name" value="SKI"/>
    <property type="match status" value="1"/>
</dbReference>
<name>A0ABY1ZI05_9GAMM</name>
<evidence type="ECO:0000256" key="2">
    <source>
        <dbReference type="ARBA" id="ARBA00008420"/>
    </source>
</evidence>
<dbReference type="Proteomes" id="UP000313645">
    <property type="component" value="Unassembled WGS sequence"/>
</dbReference>
<dbReference type="CDD" id="cd02021">
    <property type="entry name" value="GntK"/>
    <property type="match status" value="1"/>
</dbReference>
<evidence type="ECO:0000256" key="9">
    <source>
        <dbReference type="RuleBase" id="RU363066"/>
    </source>
</evidence>
<keyword evidence="6 9" id="KW-0418">Kinase</keyword>
<dbReference type="EC" id="2.7.1.12" evidence="3 9"/>
<comment type="pathway">
    <text evidence="1">Carbohydrate acid metabolism.</text>
</comment>
<keyword evidence="4 9" id="KW-0808">Transferase</keyword>
<evidence type="ECO:0000256" key="5">
    <source>
        <dbReference type="ARBA" id="ARBA00022741"/>
    </source>
</evidence>
<dbReference type="RefSeq" id="WP_131483300.1">
    <property type="nucleotide sequence ID" value="NZ_SJDL01000034.1"/>
</dbReference>
<dbReference type="PANTHER" id="PTHR43442:SF3">
    <property type="entry name" value="GLUCONOKINASE-RELATED"/>
    <property type="match status" value="1"/>
</dbReference>
<sequence>MKHPKIVVMGVSGSGKSLVGQRLGEQLGVPFFDADDYHSRANVEKMANGIPLTDADREGWLADLAELIRRQDGLVLACSALKGVYRDQLRTGDPALQFVYLKGSFDTIWSRHAQRKDHYFNGQKMLESQFQSLEEPGPEEAIIVDIAQTPEQILKECISALVGEC</sequence>
<evidence type="ECO:0000313" key="10">
    <source>
        <dbReference type="EMBL" id="TBW50564.1"/>
    </source>
</evidence>
<comment type="caution">
    <text evidence="10">The sequence shown here is derived from an EMBL/GenBank/DDBJ whole genome shotgun (WGS) entry which is preliminary data.</text>
</comment>
<dbReference type="NCBIfam" id="TIGR01313">
    <property type="entry name" value="therm_gnt_kin"/>
    <property type="match status" value="1"/>
</dbReference>
<comment type="catalytic activity">
    <reaction evidence="8 9">
        <text>D-gluconate + ATP = 6-phospho-D-gluconate + ADP + H(+)</text>
        <dbReference type="Rhea" id="RHEA:19433"/>
        <dbReference type="ChEBI" id="CHEBI:15378"/>
        <dbReference type="ChEBI" id="CHEBI:18391"/>
        <dbReference type="ChEBI" id="CHEBI:30616"/>
        <dbReference type="ChEBI" id="CHEBI:58759"/>
        <dbReference type="ChEBI" id="CHEBI:456216"/>
        <dbReference type="EC" id="2.7.1.12"/>
    </reaction>
</comment>
<evidence type="ECO:0000256" key="3">
    <source>
        <dbReference type="ARBA" id="ARBA00012054"/>
    </source>
</evidence>
<evidence type="ECO:0000256" key="1">
    <source>
        <dbReference type="ARBA" id="ARBA00004761"/>
    </source>
</evidence>
<dbReference type="InterPro" id="IPR027417">
    <property type="entry name" value="P-loop_NTPase"/>
</dbReference>
<keyword evidence="7 9" id="KW-0067">ATP-binding</keyword>
<dbReference type="SUPFAM" id="SSF52540">
    <property type="entry name" value="P-loop containing nucleoside triphosphate hydrolases"/>
    <property type="match status" value="1"/>
</dbReference>
<dbReference type="Gene3D" id="3.40.50.300">
    <property type="entry name" value="P-loop containing nucleotide triphosphate hydrolases"/>
    <property type="match status" value="1"/>
</dbReference>
<evidence type="ECO:0000256" key="8">
    <source>
        <dbReference type="ARBA" id="ARBA00048090"/>
    </source>
</evidence>
<dbReference type="InterPro" id="IPR031322">
    <property type="entry name" value="Shikimate/glucono_kinase"/>
</dbReference>
<keyword evidence="11" id="KW-1185">Reference proteome</keyword>
<reference evidence="10 11" key="1">
    <citation type="submission" date="2019-02" db="EMBL/GenBank/DDBJ databases">
        <title>Marinobacter halodurans sp. nov., a marine bacterium isolated from sea tidal flat.</title>
        <authorList>
            <person name="Yoo Y."/>
            <person name="Lee D.W."/>
            <person name="Kim B.S."/>
            <person name="Kim J.-J."/>
        </authorList>
    </citation>
    <scope>NUCLEOTIDE SEQUENCE [LARGE SCALE GENOMIC DNA]</scope>
    <source>
        <strain evidence="10 11">YJ-S3-2</strain>
    </source>
</reference>
<dbReference type="EMBL" id="SJDL01000034">
    <property type="protein sequence ID" value="TBW50564.1"/>
    <property type="molecule type" value="Genomic_DNA"/>
</dbReference>
<evidence type="ECO:0000256" key="7">
    <source>
        <dbReference type="ARBA" id="ARBA00022840"/>
    </source>
</evidence>
<gene>
    <name evidence="10" type="ORF">EZI54_18160</name>
</gene>
<proteinExistence type="inferred from homology"/>
<comment type="similarity">
    <text evidence="2 9">Belongs to the gluconokinase GntK/GntV family.</text>
</comment>
<protein>
    <recommendedName>
        <fullName evidence="3 9">Gluconokinase</fullName>
        <ecNumber evidence="3 9">2.7.1.12</ecNumber>
    </recommendedName>
</protein>